<accession>A0A9Q4FGY8</accession>
<dbReference type="Gene3D" id="3.40.50.720">
    <property type="entry name" value="NAD(P)-binding Rossmann-like Domain"/>
    <property type="match status" value="1"/>
</dbReference>
<evidence type="ECO:0000313" key="5">
    <source>
        <dbReference type="Proteomes" id="UP000814010"/>
    </source>
</evidence>
<comment type="caution">
    <text evidence="4">The sequence shown here is derived from an EMBL/GenBank/DDBJ whole genome shotgun (WGS) entry which is preliminary data.</text>
</comment>
<evidence type="ECO:0000313" key="4">
    <source>
        <dbReference type="EMBL" id="MCF5629080.1"/>
    </source>
</evidence>
<organism evidence="4 5">
    <name type="scientific">Pseudomonas syringae</name>
    <dbReference type="NCBI Taxonomy" id="317"/>
    <lineage>
        <taxon>Bacteria</taxon>
        <taxon>Pseudomonadati</taxon>
        <taxon>Pseudomonadota</taxon>
        <taxon>Gammaproteobacteria</taxon>
        <taxon>Pseudomonadales</taxon>
        <taxon>Pseudomonadaceae</taxon>
        <taxon>Pseudomonas</taxon>
    </lineage>
</organism>
<dbReference type="FunFam" id="3.40.50.720:FF:000085">
    <property type="entry name" value="Dihydroflavonol reductase"/>
    <property type="match status" value="1"/>
</dbReference>
<evidence type="ECO:0000256" key="1">
    <source>
        <dbReference type="ARBA" id="ARBA00023002"/>
    </source>
</evidence>
<sequence length="349" mass="39445">MTDRVLVTGGGGFVACHLIQQLLANGNTVNTTVRTLANTAKVLPLFTLQKQYPGRLFLFEADLLEDSAFDAPMRDCTVVHHVASPFLLPEKIKDGRREMLEPALLGTRNVLSSVEKTPSVTRVVMTSTVGAIFGDYIDVLSMKNKTLTEAYFNTSSTLENNPYHYAKVEAEKEAWRICEKQTRWRLVTINPGMILGPSLTPASDSGSLFLLDEMFRGYFFYGMPDLSLTTVDVRDVAKAHINAASNANAQGRYILAEKSMVSFVEISSIVRRLHRRPWLLPRYQIPNALVRLIGPLFGLTQDYLSKHLGVRFRVDNQRSVDELGIRYRSITETLTDHYRSWEMQRPLKK</sequence>
<dbReference type="InterPro" id="IPR036291">
    <property type="entry name" value="NAD(P)-bd_dom_sf"/>
</dbReference>
<dbReference type="InterPro" id="IPR001509">
    <property type="entry name" value="Epimerase_deHydtase"/>
</dbReference>
<gene>
    <name evidence="4" type="ORF">GIV53_07085</name>
</gene>
<dbReference type="Pfam" id="PF01370">
    <property type="entry name" value="Epimerase"/>
    <property type="match status" value="1"/>
</dbReference>
<dbReference type="PANTHER" id="PTHR10366:SF564">
    <property type="entry name" value="STEROL-4-ALPHA-CARBOXYLATE 3-DEHYDROGENASE, DECARBOXYLATING"/>
    <property type="match status" value="1"/>
</dbReference>
<dbReference type="Proteomes" id="UP000814010">
    <property type="component" value="Unassembled WGS sequence"/>
</dbReference>
<reference evidence="4" key="1">
    <citation type="submission" date="2019-11" db="EMBL/GenBank/DDBJ databases">
        <title>Epiphytic Pseudomonas syringae from cherry orchards.</title>
        <authorList>
            <person name="Hulin M.T."/>
        </authorList>
    </citation>
    <scope>NUCLEOTIDE SEQUENCE</scope>
    <source>
        <strain evidence="4">PA-2-5E</strain>
    </source>
</reference>
<feature type="domain" description="NAD-dependent epimerase/dehydratase" evidence="3">
    <location>
        <begin position="5"/>
        <end position="249"/>
    </location>
</feature>
<keyword evidence="1" id="KW-0560">Oxidoreductase</keyword>
<evidence type="ECO:0000256" key="2">
    <source>
        <dbReference type="ARBA" id="ARBA00023445"/>
    </source>
</evidence>
<dbReference type="SUPFAM" id="SSF51735">
    <property type="entry name" value="NAD(P)-binding Rossmann-fold domains"/>
    <property type="match status" value="1"/>
</dbReference>
<comment type="similarity">
    <text evidence="2">Belongs to the NAD(P)-dependent epimerase/dehydratase family. Dihydroflavonol-4-reductase subfamily.</text>
</comment>
<proteinExistence type="inferred from homology"/>
<protein>
    <submittedName>
        <fullName evidence="4">NAD-dependent epimerase/dehydratase family protein</fullName>
    </submittedName>
</protein>
<name>A0A9Q4FGY8_PSESX</name>
<dbReference type="GO" id="GO:0016616">
    <property type="term" value="F:oxidoreductase activity, acting on the CH-OH group of donors, NAD or NADP as acceptor"/>
    <property type="evidence" value="ECO:0007669"/>
    <property type="project" value="TreeGrafter"/>
</dbReference>
<dbReference type="PANTHER" id="PTHR10366">
    <property type="entry name" value="NAD DEPENDENT EPIMERASE/DEHYDRATASE"/>
    <property type="match status" value="1"/>
</dbReference>
<dbReference type="AlphaFoldDB" id="A0A9Q4FGY8"/>
<dbReference type="PROSITE" id="PS51257">
    <property type="entry name" value="PROKAR_LIPOPROTEIN"/>
    <property type="match status" value="1"/>
</dbReference>
<dbReference type="RefSeq" id="WP_024674462.1">
    <property type="nucleotide sequence ID" value="NZ_CAWQUS010000135.1"/>
</dbReference>
<evidence type="ECO:0000259" key="3">
    <source>
        <dbReference type="Pfam" id="PF01370"/>
    </source>
</evidence>
<dbReference type="EMBL" id="WKAE01000050">
    <property type="protein sequence ID" value="MCF5629080.1"/>
    <property type="molecule type" value="Genomic_DNA"/>
</dbReference>
<dbReference type="InterPro" id="IPR050425">
    <property type="entry name" value="NAD(P)_dehydrat-like"/>
</dbReference>